<keyword evidence="8" id="KW-1185">Reference proteome</keyword>
<keyword evidence="3 6" id="KW-0812">Transmembrane</keyword>
<dbReference type="InterPro" id="IPR002523">
    <property type="entry name" value="MgTranspt_CorA/ZnTranspt_ZntB"/>
</dbReference>
<organism evidence="7 8">
    <name type="scientific">Ambispora leptoticha</name>
    <dbReference type="NCBI Taxonomy" id="144679"/>
    <lineage>
        <taxon>Eukaryota</taxon>
        <taxon>Fungi</taxon>
        <taxon>Fungi incertae sedis</taxon>
        <taxon>Mucoromycota</taxon>
        <taxon>Glomeromycotina</taxon>
        <taxon>Glomeromycetes</taxon>
        <taxon>Archaeosporales</taxon>
        <taxon>Ambisporaceae</taxon>
        <taxon>Ambispora</taxon>
    </lineage>
</organism>
<feature type="transmembrane region" description="Helical" evidence="6">
    <location>
        <begin position="444"/>
        <end position="463"/>
    </location>
</feature>
<dbReference type="Gene3D" id="1.20.58.340">
    <property type="entry name" value="Magnesium transport protein CorA, transmembrane region"/>
    <property type="match status" value="2"/>
</dbReference>
<evidence type="ECO:0000256" key="1">
    <source>
        <dbReference type="ARBA" id="ARBA00004141"/>
    </source>
</evidence>
<dbReference type="OrthoDB" id="29879at2759"/>
<evidence type="ECO:0000313" key="7">
    <source>
        <dbReference type="EMBL" id="CAG8549126.1"/>
    </source>
</evidence>
<dbReference type="Proteomes" id="UP000789508">
    <property type="component" value="Unassembled WGS sequence"/>
</dbReference>
<dbReference type="AlphaFoldDB" id="A0A9N9B1F2"/>
<dbReference type="InterPro" id="IPR044089">
    <property type="entry name" value="Alr1-like"/>
</dbReference>
<dbReference type="Pfam" id="PF01544">
    <property type="entry name" value="CorA"/>
    <property type="match status" value="1"/>
</dbReference>
<name>A0A9N9B1F2_9GLOM</name>
<dbReference type="EMBL" id="CAJVPS010001742">
    <property type="protein sequence ID" value="CAG8549126.1"/>
    <property type="molecule type" value="Genomic_DNA"/>
</dbReference>
<dbReference type="GO" id="GO:0015095">
    <property type="term" value="F:magnesium ion transmembrane transporter activity"/>
    <property type="evidence" value="ECO:0007669"/>
    <property type="project" value="InterPro"/>
</dbReference>
<keyword evidence="4 6" id="KW-1133">Transmembrane helix</keyword>
<evidence type="ECO:0000256" key="3">
    <source>
        <dbReference type="ARBA" id="ARBA00022692"/>
    </source>
</evidence>
<sequence length="502" mass="57354">MSNDEKFTNIYVGNPIEIRSNEIIEQQPRSLTPLSRVVTSNHSLPELRIQTATSSPSNLVEEKVSMDRKGSLVEEDVCFPGNSLNESEGIDYQALDEYLQETRLARKEGSSEEDFRLTSPIQKVPASNYQGKLGRKLSFYSDRIKPANEDLKEHLRYTFYSITTGSIRAHSLCDIAPKGTTLSELLKKGVFWLDILKPTESEMRILSRIFHIHPLTIEDIFTEESREKCELFKNYYFICFRTVNFNNLNSDDLEPLSMYNVVLREGILSFHFEHAPHARNVRHRIKQLKDFIKVTPDWINYAIMDDITDSIAPIIQSIEAETETVDQLVMILKESEQSDMLRRIGNCKRKVLVLLRLLSSKADVIRGLMKRCEDRLLLSAAGEKNGLGDVSLYLGDVQDHIITMLQNLVHCEKILDRSHTNYLAQISIEITKLSNLTNDAIGKLTVFATIIVPLNLVPGFWGMNVKVPGRDEDDYVWFFWIVGSLAFCGIFAAMVAKRYGFL</sequence>
<evidence type="ECO:0000256" key="6">
    <source>
        <dbReference type="SAM" id="Phobius"/>
    </source>
</evidence>
<feature type="transmembrane region" description="Helical" evidence="6">
    <location>
        <begin position="475"/>
        <end position="496"/>
    </location>
</feature>
<dbReference type="SUPFAM" id="SSF143865">
    <property type="entry name" value="CorA soluble domain-like"/>
    <property type="match status" value="1"/>
</dbReference>
<keyword evidence="5 6" id="KW-0472">Membrane</keyword>
<proteinExistence type="inferred from homology"/>
<dbReference type="GO" id="GO:0016020">
    <property type="term" value="C:membrane"/>
    <property type="evidence" value="ECO:0007669"/>
    <property type="project" value="UniProtKB-SubCell"/>
</dbReference>
<comment type="similarity">
    <text evidence="2">Belongs to the CorA metal ion transporter (MIT) (TC 1.A.35) family.</text>
</comment>
<dbReference type="PANTHER" id="PTHR21535:SF51">
    <property type="entry name" value="MANGANESE RESISTANCE PROTEIN MNR2"/>
    <property type="match status" value="1"/>
</dbReference>
<evidence type="ECO:0000256" key="5">
    <source>
        <dbReference type="ARBA" id="ARBA00023136"/>
    </source>
</evidence>
<dbReference type="Gene3D" id="3.30.460.20">
    <property type="entry name" value="CorA soluble domain-like"/>
    <property type="match status" value="1"/>
</dbReference>
<reference evidence="7" key="1">
    <citation type="submission" date="2021-06" db="EMBL/GenBank/DDBJ databases">
        <authorList>
            <person name="Kallberg Y."/>
            <person name="Tangrot J."/>
            <person name="Rosling A."/>
        </authorList>
    </citation>
    <scope>NUCLEOTIDE SEQUENCE</scope>
    <source>
        <strain evidence="7">FL130A</strain>
    </source>
</reference>
<dbReference type="SUPFAM" id="SSF144083">
    <property type="entry name" value="Magnesium transport protein CorA, transmembrane region"/>
    <property type="match status" value="1"/>
</dbReference>
<comment type="subcellular location">
    <subcellularLocation>
        <location evidence="1">Membrane</location>
        <topology evidence="1">Multi-pass membrane protein</topology>
    </subcellularLocation>
</comment>
<gene>
    <name evidence="7" type="ORF">ALEPTO_LOCUS5790</name>
</gene>
<dbReference type="CDD" id="cd12829">
    <property type="entry name" value="Alr1p-like"/>
    <property type="match status" value="1"/>
</dbReference>
<dbReference type="InterPro" id="IPR045863">
    <property type="entry name" value="CorA_TM1_TM2"/>
</dbReference>
<evidence type="ECO:0000256" key="2">
    <source>
        <dbReference type="ARBA" id="ARBA00009765"/>
    </source>
</evidence>
<protein>
    <submittedName>
        <fullName evidence="7">14382_t:CDS:1</fullName>
    </submittedName>
</protein>
<comment type="caution">
    <text evidence="7">The sequence shown here is derived from an EMBL/GenBank/DDBJ whole genome shotgun (WGS) entry which is preliminary data.</text>
</comment>
<dbReference type="GO" id="GO:0010961">
    <property type="term" value="P:intracellular magnesium ion homeostasis"/>
    <property type="evidence" value="ECO:0007669"/>
    <property type="project" value="TreeGrafter"/>
</dbReference>
<accession>A0A9N9B1F2</accession>
<dbReference type="PANTHER" id="PTHR21535">
    <property type="entry name" value="MAGNESIUM AND COBALT TRANSPORT PROTEIN/MITOCHONDRIAL IMPORT INNER MEMBRANE TRANSLOCASE SUBUNIT TIM8"/>
    <property type="match status" value="1"/>
</dbReference>
<dbReference type="InterPro" id="IPR045861">
    <property type="entry name" value="CorA_cytoplasmic_dom"/>
</dbReference>
<evidence type="ECO:0000256" key="4">
    <source>
        <dbReference type="ARBA" id="ARBA00022989"/>
    </source>
</evidence>
<evidence type="ECO:0000313" key="8">
    <source>
        <dbReference type="Proteomes" id="UP000789508"/>
    </source>
</evidence>